<evidence type="ECO:0000313" key="1">
    <source>
        <dbReference type="EMBL" id="ETJ33183.1"/>
    </source>
</evidence>
<gene>
    <name evidence="1" type="ORF">Q604_UNBC12367G0001</name>
</gene>
<name>W1XS50_9ZZZZ</name>
<proteinExistence type="predicted"/>
<dbReference type="AlphaFoldDB" id="W1XS50"/>
<sequence length="21" mass="2373">VVGPLESMELPKFLKEYAANH</sequence>
<protein>
    <submittedName>
        <fullName evidence="1">Uncharacterized protein</fullName>
    </submittedName>
</protein>
<feature type="non-terminal residue" evidence="1">
    <location>
        <position position="1"/>
    </location>
</feature>
<reference evidence="1" key="1">
    <citation type="submission" date="2013-12" db="EMBL/GenBank/DDBJ databases">
        <title>A Varibaculum cambriense genome reconstructed from a premature infant gut community with otherwise low bacterial novelty that shifts toward anaerobic metabolism during the third week of life.</title>
        <authorList>
            <person name="Brown C.T."/>
            <person name="Sharon I."/>
            <person name="Thomas B.C."/>
            <person name="Castelle C.J."/>
            <person name="Morowitz M.J."/>
            <person name="Banfield J.F."/>
        </authorList>
    </citation>
    <scope>NUCLEOTIDE SEQUENCE</scope>
</reference>
<accession>W1XS50</accession>
<comment type="caution">
    <text evidence="1">The sequence shown here is derived from an EMBL/GenBank/DDBJ whole genome shotgun (WGS) entry which is preliminary data.</text>
</comment>
<dbReference type="EMBL" id="AZMM01012367">
    <property type="protein sequence ID" value="ETJ33183.1"/>
    <property type="molecule type" value="Genomic_DNA"/>
</dbReference>
<organism evidence="1">
    <name type="scientific">human gut metagenome</name>
    <dbReference type="NCBI Taxonomy" id="408170"/>
    <lineage>
        <taxon>unclassified sequences</taxon>
        <taxon>metagenomes</taxon>
        <taxon>organismal metagenomes</taxon>
    </lineage>
</organism>